<reference evidence="3" key="1">
    <citation type="journal article" date="2014" name="Int. J. Syst. Evol. Microbiol.">
        <title>Complete genome sequence of Corynebacterium casei LMG S-19264T (=DSM 44701T), isolated from a smear-ripened cheese.</title>
        <authorList>
            <consortium name="US DOE Joint Genome Institute (JGI-PGF)"/>
            <person name="Walter F."/>
            <person name="Albersmeier A."/>
            <person name="Kalinowski J."/>
            <person name="Ruckert C."/>
        </authorList>
    </citation>
    <scope>NUCLEOTIDE SEQUENCE</scope>
    <source>
        <strain evidence="3">CGMCC 1.15178</strain>
    </source>
</reference>
<keyword evidence="1" id="KW-0812">Transmembrane</keyword>
<evidence type="ECO:0000313" key="3">
    <source>
        <dbReference type="EMBL" id="GGD69098.1"/>
    </source>
</evidence>
<reference evidence="3" key="2">
    <citation type="submission" date="2020-09" db="EMBL/GenBank/DDBJ databases">
        <authorList>
            <person name="Sun Q."/>
            <person name="Zhou Y."/>
        </authorList>
    </citation>
    <scope>NUCLEOTIDE SEQUENCE</scope>
    <source>
        <strain evidence="3">CGMCC 1.15178</strain>
    </source>
</reference>
<gene>
    <name evidence="3" type="ORF">GCM10010911_28630</name>
</gene>
<dbReference type="EMBL" id="BMHP01000002">
    <property type="protein sequence ID" value="GGD69098.1"/>
    <property type="molecule type" value="Genomic_DNA"/>
</dbReference>
<accession>A0A916YZL5</accession>
<dbReference type="Pfam" id="PF13490">
    <property type="entry name" value="zf-HC2"/>
    <property type="match status" value="1"/>
</dbReference>
<keyword evidence="1" id="KW-1133">Transmembrane helix</keyword>
<sequence length="201" mass="23239">MMKCLQVQESLGIYWDMPETDRERIMVDEHLLTCEACREEFRIWQESEQLIRDFSENDEEMASFDRVNQDVMERIYSEQSWLMPIPTRSYQFTRTFRRNMTAAIACCMAIFVCGLFYLLIGYNDPSSVEVAKLTGLLDTADASSDSSLISDSFYADVPVASISDPIILNVVPTVPQYWVAFSLLGMIMTLLILNWFSRTRN</sequence>
<name>A0A916YZL5_9BACL</name>
<dbReference type="AlphaFoldDB" id="A0A916YZL5"/>
<feature type="transmembrane region" description="Helical" evidence="1">
    <location>
        <begin position="100"/>
        <end position="120"/>
    </location>
</feature>
<dbReference type="Proteomes" id="UP000612456">
    <property type="component" value="Unassembled WGS sequence"/>
</dbReference>
<evidence type="ECO:0000313" key="4">
    <source>
        <dbReference type="Proteomes" id="UP000612456"/>
    </source>
</evidence>
<keyword evidence="1" id="KW-0472">Membrane</keyword>
<feature type="transmembrane region" description="Helical" evidence="1">
    <location>
        <begin position="177"/>
        <end position="196"/>
    </location>
</feature>
<keyword evidence="4" id="KW-1185">Reference proteome</keyword>
<organism evidence="3 4">
    <name type="scientific">Paenibacillus nasutitermitis</name>
    <dbReference type="NCBI Taxonomy" id="1652958"/>
    <lineage>
        <taxon>Bacteria</taxon>
        <taxon>Bacillati</taxon>
        <taxon>Bacillota</taxon>
        <taxon>Bacilli</taxon>
        <taxon>Bacillales</taxon>
        <taxon>Paenibacillaceae</taxon>
        <taxon>Paenibacillus</taxon>
    </lineage>
</organism>
<dbReference type="RefSeq" id="WP_188992625.1">
    <property type="nucleotide sequence ID" value="NZ_BMHP01000002.1"/>
</dbReference>
<proteinExistence type="predicted"/>
<feature type="domain" description="Putative zinc-finger" evidence="2">
    <location>
        <begin position="4"/>
        <end position="38"/>
    </location>
</feature>
<evidence type="ECO:0000256" key="1">
    <source>
        <dbReference type="SAM" id="Phobius"/>
    </source>
</evidence>
<dbReference type="InterPro" id="IPR027383">
    <property type="entry name" value="Znf_put"/>
</dbReference>
<protein>
    <recommendedName>
        <fullName evidence="2">Putative zinc-finger domain-containing protein</fullName>
    </recommendedName>
</protein>
<comment type="caution">
    <text evidence="3">The sequence shown here is derived from an EMBL/GenBank/DDBJ whole genome shotgun (WGS) entry which is preliminary data.</text>
</comment>
<evidence type="ECO:0000259" key="2">
    <source>
        <dbReference type="Pfam" id="PF13490"/>
    </source>
</evidence>